<proteinExistence type="predicted"/>
<protein>
    <submittedName>
        <fullName evidence="2">Uncharacterized protein</fullName>
    </submittedName>
</protein>
<feature type="region of interest" description="Disordered" evidence="1">
    <location>
        <begin position="1133"/>
        <end position="1173"/>
    </location>
</feature>
<comment type="caution">
    <text evidence="2">The sequence shown here is derived from an EMBL/GenBank/DDBJ whole genome shotgun (WGS) entry which is preliminary data.</text>
</comment>
<name>A0A226EJL2_FOLCA</name>
<dbReference type="EMBL" id="LNIX01000003">
    <property type="protein sequence ID" value="OXA57639.1"/>
    <property type="molecule type" value="Genomic_DNA"/>
</dbReference>
<gene>
    <name evidence="2" type="ORF">Fcan01_07950</name>
</gene>
<reference evidence="2 3" key="1">
    <citation type="submission" date="2015-12" db="EMBL/GenBank/DDBJ databases">
        <title>The genome of Folsomia candida.</title>
        <authorList>
            <person name="Faddeeva A."/>
            <person name="Derks M.F."/>
            <person name="Anvar Y."/>
            <person name="Smit S."/>
            <person name="Van Straalen N."/>
            <person name="Roelofs D."/>
        </authorList>
    </citation>
    <scope>NUCLEOTIDE SEQUENCE [LARGE SCALE GENOMIC DNA]</scope>
    <source>
        <strain evidence="2 3">VU population</strain>
        <tissue evidence="2">Whole body</tissue>
    </source>
</reference>
<evidence type="ECO:0000313" key="2">
    <source>
        <dbReference type="EMBL" id="OXA57639.1"/>
    </source>
</evidence>
<evidence type="ECO:0000256" key="1">
    <source>
        <dbReference type="SAM" id="MobiDB-lite"/>
    </source>
</evidence>
<organism evidence="2 3">
    <name type="scientific">Folsomia candida</name>
    <name type="common">Springtail</name>
    <dbReference type="NCBI Taxonomy" id="158441"/>
    <lineage>
        <taxon>Eukaryota</taxon>
        <taxon>Metazoa</taxon>
        <taxon>Ecdysozoa</taxon>
        <taxon>Arthropoda</taxon>
        <taxon>Hexapoda</taxon>
        <taxon>Collembola</taxon>
        <taxon>Entomobryomorpha</taxon>
        <taxon>Isotomoidea</taxon>
        <taxon>Isotomidae</taxon>
        <taxon>Proisotominae</taxon>
        <taxon>Folsomia</taxon>
    </lineage>
</organism>
<dbReference type="Proteomes" id="UP000198287">
    <property type="component" value="Unassembled WGS sequence"/>
</dbReference>
<keyword evidence="3" id="KW-1185">Reference proteome</keyword>
<sequence length="1342" mass="144452">MEALLKEDTKGKVDGEEFEICSGEFTQEERDYLVKTGQMIEKDGQFLDISTLTESGFEQDLDESLKENVPEAEVSILCDPSMKLGTPLAAVSTPVTRGSVRKALMEAPIVVTPAPQPIAHNDCNTLSENPLSCMEVSMLNMNSGMTPVAVQKPAVNTPVTRGSLRKKLLENSVRSCGVTMDPSQDESMQDNPIASLEVTMLNENSGMTPVQKSAVNTPVTRGSTRKMLRENSIIGTPAIADSNDPKIPLLAENPLACMEVSMLNMNSGMTPVALEKSAVNTPVTRGSVRKAMNEASFVVTPGLQQISKDDCNFHGENPLASMEVSMLNISSVTPMALQKSAVNTPVTRGSLRKKLLENSVRSCGVTMNSAQVESMQDNPMASLELTMLNENSGMTPVQKSAVNTPMQKSAVNTPVQIFAINAPMTRGSMRKALMEAPIVVTPAPQPIAHNDCNTLSENPLSCMEVSMLNMNSGMTPVAVQKPAVNTPVTRGSLRKKLLENSVRSCGVTMDPSQDESMQDNPIASLEVSMLNENSGMTPVQKSVVNTPVTRASSRKILRENSTIGTPASAIVESNDPKTPLLAENTLSCMEVSMLNMNSGMTPVALEKPPVNTPVTRASVRKALMEATIVVTPTAERIAPNDCNTPSDNPLESIEVSLLNVNSGMTPTALQKSAVNTPVTRGSLRKKLLENSIRSSGVTMDRVQDNPMASLEVTMLNENSGMTPVQKSAVNTPVTRGSVRKVMNEASFVVTPTPQPTSSTVCTTPSENPLASMEVSMLNISSGMTPVAVQKPVVNTAVTRGSLRKKLLENSVRSCGVTMDSAQVESMQDNPMASLEVTMLNENSGMTPVQQSAVNTPVTRGSARKMLRENSIIGTPASAIIESNDPKTPLLAESTLSCMEVSMLNMNSGMTPVAVENTPVTHGSVRKVLMDTTVVVTPTPERIAQTHNTPGENSLACMEVSMLNKSSGILQESFVHTPMTEIKEKSEMLLEPSPAPFIEFSTPLASTIPRIRSKTFSGPRKSDVYNKSQNISVDLLKFDDSVIISEASQEPKSTNLITLDDSEKCSQKNSTKGTEDLETTLDEMTRYLALDEKLEAEELNNTDIVKETPVKLASGQSDTPSQLKDKRLLQLTGGRDMLFSPSPPRPTSTSGTTPVFKTPINRPKSVTPKFSGSPSRYAHIQAKVDSGLRRPSSGGFSMGLDSPVANYIHSKAVPSAFQRIAGIPNKFPMSAGKTVNAKQVGTITMIPRPSLPSLTGSSKFNAHIASQTGSQTTDANKFKQHQYTGPKSTILNNFSFTEKHQKENYLAERHTGIRAKEENVDVSIVQGAVIQKKFIQSKSENDP</sequence>
<evidence type="ECO:0000313" key="3">
    <source>
        <dbReference type="Proteomes" id="UP000198287"/>
    </source>
</evidence>
<accession>A0A226EJL2</accession>